<feature type="domain" description="Hemerythrin-like" evidence="1">
    <location>
        <begin position="12"/>
        <end position="145"/>
    </location>
</feature>
<comment type="caution">
    <text evidence="2">The sequence shown here is derived from an EMBL/GenBank/DDBJ whole genome shotgun (WGS) entry which is preliminary data.</text>
</comment>
<dbReference type="CDD" id="cd12108">
    <property type="entry name" value="Hr-like"/>
    <property type="match status" value="1"/>
</dbReference>
<sequence length="221" mass="25097">MATASRQRPDTHEMVVTHRASRRESRVLAARVPEVRPGDTARARVLAAHLADYLLALHLHHSAEDELLWPLLPARVGADADLVRRMEEQHARLAAGMERMTEAARAWAEHADEESRDALGALLAEHVALLTEHLDDEERNLLPLVEQHVSVEEWKRLSQHFAAHMPKDKLLFFMGAVLEGADRRERAHLLGSLPLPARLAWHTVGRVQYARRVRSVRGLRR</sequence>
<dbReference type="Pfam" id="PF01814">
    <property type="entry name" value="Hemerythrin"/>
    <property type="match status" value="1"/>
</dbReference>
<dbReference type="InterPro" id="IPR012312">
    <property type="entry name" value="Hemerythrin-like"/>
</dbReference>
<evidence type="ECO:0000313" key="3">
    <source>
        <dbReference type="Proteomes" id="UP001597063"/>
    </source>
</evidence>
<protein>
    <submittedName>
        <fullName evidence="2">Hemerythrin domain-containing protein</fullName>
    </submittedName>
</protein>
<organism evidence="2 3">
    <name type="scientific">Actinomadura fibrosa</name>
    <dbReference type="NCBI Taxonomy" id="111802"/>
    <lineage>
        <taxon>Bacteria</taxon>
        <taxon>Bacillati</taxon>
        <taxon>Actinomycetota</taxon>
        <taxon>Actinomycetes</taxon>
        <taxon>Streptosporangiales</taxon>
        <taxon>Thermomonosporaceae</taxon>
        <taxon>Actinomadura</taxon>
    </lineage>
</organism>
<dbReference type="PANTHER" id="PTHR39966">
    <property type="entry name" value="BLL2471 PROTEIN-RELATED"/>
    <property type="match status" value="1"/>
</dbReference>
<dbReference type="Gene3D" id="1.20.120.520">
    <property type="entry name" value="nmb1532 protein domain like"/>
    <property type="match status" value="1"/>
</dbReference>
<evidence type="ECO:0000313" key="2">
    <source>
        <dbReference type="EMBL" id="MFD0683246.1"/>
    </source>
</evidence>
<dbReference type="PANTHER" id="PTHR39966:SF1">
    <property type="entry name" value="HEMERYTHRIN-LIKE DOMAIN-CONTAINING PROTEIN"/>
    <property type="match status" value="1"/>
</dbReference>
<keyword evidence="3" id="KW-1185">Reference proteome</keyword>
<evidence type="ECO:0000259" key="1">
    <source>
        <dbReference type="Pfam" id="PF01814"/>
    </source>
</evidence>
<dbReference type="EMBL" id="JBHTGP010000001">
    <property type="protein sequence ID" value="MFD0683246.1"/>
    <property type="molecule type" value="Genomic_DNA"/>
</dbReference>
<name>A0ABW2XFM1_9ACTN</name>
<gene>
    <name evidence="2" type="ORF">ACFQZM_01955</name>
</gene>
<proteinExistence type="predicted"/>
<dbReference type="Proteomes" id="UP001597063">
    <property type="component" value="Unassembled WGS sequence"/>
</dbReference>
<dbReference type="RefSeq" id="WP_131757127.1">
    <property type="nucleotide sequence ID" value="NZ_CAACUY010000025.1"/>
</dbReference>
<reference evidence="3" key="1">
    <citation type="journal article" date="2019" name="Int. J. Syst. Evol. Microbiol.">
        <title>The Global Catalogue of Microorganisms (GCM) 10K type strain sequencing project: providing services to taxonomists for standard genome sequencing and annotation.</title>
        <authorList>
            <consortium name="The Broad Institute Genomics Platform"/>
            <consortium name="The Broad Institute Genome Sequencing Center for Infectious Disease"/>
            <person name="Wu L."/>
            <person name="Ma J."/>
        </authorList>
    </citation>
    <scope>NUCLEOTIDE SEQUENCE [LARGE SCALE GENOMIC DNA]</scope>
    <source>
        <strain evidence="3">JCM 9371</strain>
    </source>
</reference>
<accession>A0ABW2XFM1</accession>